<dbReference type="PROSITE" id="PS51071">
    <property type="entry name" value="HTH_RPIR"/>
    <property type="match status" value="1"/>
</dbReference>
<dbReference type="InterPro" id="IPR001347">
    <property type="entry name" value="SIS_dom"/>
</dbReference>
<dbReference type="PANTHER" id="PTHR30514">
    <property type="entry name" value="GLUCOKINASE"/>
    <property type="match status" value="1"/>
</dbReference>
<proteinExistence type="predicted"/>
<dbReference type="SUPFAM" id="SSF53697">
    <property type="entry name" value="SIS domain"/>
    <property type="match status" value="1"/>
</dbReference>
<dbReference type="InterPro" id="IPR009057">
    <property type="entry name" value="Homeodomain-like_sf"/>
</dbReference>
<evidence type="ECO:0000256" key="2">
    <source>
        <dbReference type="ARBA" id="ARBA00023125"/>
    </source>
</evidence>
<dbReference type="GO" id="GO:1901135">
    <property type="term" value="P:carbohydrate derivative metabolic process"/>
    <property type="evidence" value="ECO:0007669"/>
    <property type="project" value="InterPro"/>
</dbReference>
<reference evidence="6" key="1">
    <citation type="submission" date="2020-12" db="EMBL/GenBank/DDBJ databases">
        <title>Vagococcus allomyrinae sp. nov. and Enterococcus lavae sp. nov., isolated from the larvae of Allomyrina dichotoma.</title>
        <authorList>
            <person name="Lee S.D."/>
        </authorList>
    </citation>
    <scope>NUCLEOTIDE SEQUENCE</scope>
    <source>
        <strain evidence="6">BWB3-3</strain>
    </source>
</reference>
<comment type="caution">
    <text evidence="6">The sequence shown here is derived from an EMBL/GenBank/DDBJ whole genome shotgun (WGS) entry which is preliminary data.</text>
</comment>
<evidence type="ECO:0000256" key="1">
    <source>
        <dbReference type="ARBA" id="ARBA00023015"/>
    </source>
</evidence>
<protein>
    <submittedName>
        <fullName evidence="6">MurR/RpiR family transcriptional regulator</fullName>
    </submittedName>
</protein>
<feature type="domain" description="HTH rpiR-type" evidence="4">
    <location>
        <begin position="1"/>
        <end position="74"/>
    </location>
</feature>
<evidence type="ECO:0000259" key="4">
    <source>
        <dbReference type="PROSITE" id="PS51071"/>
    </source>
</evidence>
<name>A0A940SWA7_9ENTE</name>
<dbReference type="InterPro" id="IPR046348">
    <property type="entry name" value="SIS_dom_sf"/>
</dbReference>
<keyword evidence="7" id="KW-1185">Reference proteome</keyword>
<dbReference type="CDD" id="cd05013">
    <property type="entry name" value="SIS_RpiR"/>
    <property type="match status" value="1"/>
</dbReference>
<accession>A0A940SWA7</accession>
<dbReference type="Proteomes" id="UP000674938">
    <property type="component" value="Unassembled WGS sequence"/>
</dbReference>
<feature type="domain" description="SIS" evidence="5">
    <location>
        <begin position="108"/>
        <end position="248"/>
    </location>
</feature>
<dbReference type="PANTHER" id="PTHR30514:SF1">
    <property type="entry name" value="HTH-TYPE TRANSCRIPTIONAL REGULATOR HEXR-RELATED"/>
    <property type="match status" value="1"/>
</dbReference>
<gene>
    <name evidence="6" type="ORF">I6N95_09240</name>
</gene>
<dbReference type="InterPro" id="IPR000281">
    <property type="entry name" value="HTH_RpiR"/>
</dbReference>
<dbReference type="GO" id="GO:0097367">
    <property type="term" value="F:carbohydrate derivative binding"/>
    <property type="evidence" value="ECO:0007669"/>
    <property type="project" value="InterPro"/>
</dbReference>
<dbReference type="EMBL" id="JAEEGA010000005">
    <property type="protein sequence ID" value="MBP1041188.1"/>
    <property type="molecule type" value="Genomic_DNA"/>
</dbReference>
<keyword evidence="2" id="KW-0238">DNA-binding</keyword>
<evidence type="ECO:0000313" key="6">
    <source>
        <dbReference type="EMBL" id="MBP1041188.1"/>
    </source>
</evidence>
<dbReference type="GO" id="GO:0003700">
    <property type="term" value="F:DNA-binding transcription factor activity"/>
    <property type="evidence" value="ECO:0007669"/>
    <property type="project" value="InterPro"/>
</dbReference>
<dbReference type="AlphaFoldDB" id="A0A940SWA7"/>
<dbReference type="InterPro" id="IPR047640">
    <property type="entry name" value="RpiR-like"/>
</dbReference>
<organism evidence="6 7">
    <name type="scientific">Vagococcus allomyrinae</name>
    <dbReference type="NCBI Taxonomy" id="2794353"/>
    <lineage>
        <taxon>Bacteria</taxon>
        <taxon>Bacillati</taxon>
        <taxon>Bacillota</taxon>
        <taxon>Bacilli</taxon>
        <taxon>Lactobacillales</taxon>
        <taxon>Enterococcaceae</taxon>
        <taxon>Vagococcus</taxon>
    </lineage>
</organism>
<dbReference type="InterPro" id="IPR035472">
    <property type="entry name" value="RpiR-like_SIS"/>
</dbReference>
<evidence type="ECO:0000259" key="5">
    <source>
        <dbReference type="PROSITE" id="PS51464"/>
    </source>
</evidence>
<keyword evidence="3" id="KW-0804">Transcription</keyword>
<dbReference type="PROSITE" id="PS51464">
    <property type="entry name" value="SIS"/>
    <property type="match status" value="1"/>
</dbReference>
<dbReference type="Pfam" id="PF01380">
    <property type="entry name" value="SIS"/>
    <property type="match status" value="1"/>
</dbReference>
<keyword evidence="1" id="KW-0805">Transcription regulation</keyword>
<sequence>MIDFLSSYGELTVSEKKALTYIMAHTEEIPYLNINDLAQEAFVSKTVIINLTQKLGYSGYKELKFHINSAIRQQKQTEVGERVSTRENLSRSIDKTFSLVIDEQVAACANLMLNANNIFIMARGTSKPVGYYLEHLLFSMGMHCIFIKDYNLSESFTNLVTDNDVVILMSLSGNTKKIIETAKQVHLKKAQIISMTSFQSNTLASYADQQLYCHTEDLDTKRDDTISRIGFFLLVDLLVGTLKELRHQ</sequence>
<evidence type="ECO:0000256" key="3">
    <source>
        <dbReference type="ARBA" id="ARBA00023163"/>
    </source>
</evidence>
<dbReference type="RefSeq" id="WP_209526893.1">
    <property type="nucleotide sequence ID" value="NZ_JAEEGA010000005.1"/>
</dbReference>
<dbReference type="SUPFAM" id="SSF46689">
    <property type="entry name" value="Homeodomain-like"/>
    <property type="match status" value="1"/>
</dbReference>
<dbReference type="Gene3D" id="1.10.10.10">
    <property type="entry name" value="Winged helix-like DNA-binding domain superfamily/Winged helix DNA-binding domain"/>
    <property type="match status" value="1"/>
</dbReference>
<dbReference type="GO" id="GO:0003677">
    <property type="term" value="F:DNA binding"/>
    <property type="evidence" value="ECO:0007669"/>
    <property type="project" value="UniProtKB-KW"/>
</dbReference>
<dbReference type="Gene3D" id="3.40.50.10490">
    <property type="entry name" value="Glucose-6-phosphate isomerase like protein, domain 1"/>
    <property type="match status" value="1"/>
</dbReference>
<evidence type="ECO:0000313" key="7">
    <source>
        <dbReference type="Proteomes" id="UP000674938"/>
    </source>
</evidence>
<dbReference type="Pfam" id="PF01418">
    <property type="entry name" value="HTH_6"/>
    <property type="match status" value="1"/>
</dbReference>
<dbReference type="InterPro" id="IPR036388">
    <property type="entry name" value="WH-like_DNA-bd_sf"/>
</dbReference>